<dbReference type="Pfam" id="PF08308">
    <property type="entry name" value="PEGA"/>
    <property type="match status" value="4"/>
</dbReference>
<protein>
    <recommendedName>
        <fullName evidence="2">PEGA domain-containing protein</fullName>
    </recommendedName>
</protein>
<dbReference type="Proteomes" id="UP000029980">
    <property type="component" value="Chromosome"/>
</dbReference>
<keyword evidence="4" id="KW-1185">Reference proteome</keyword>
<reference evidence="3 4" key="1">
    <citation type="journal article" date="2015" name="Int. J. Syst. Evol. Microbiol.">
        <title>Thermococcus eurythermalis sp. nov., a conditional piezophilic hyperthermophilic archaeon with a wide temperature range isolated from an oil-immersed chimney in the Guaymas Basin.</title>
        <authorList>
            <person name="Zhao W."/>
            <person name="Zeng X."/>
            <person name="Xiao X."/>
        </authorList>
    </citation>
    <scope>NUCLEOTIDE SEQUENCE [LARGE SCALE GENOMIC DNA]</scope>
    <source>
        <strain evidence="3 4">A501</strain>
    </source>
</reference>
<accession>A0A097QSA0</accession>
<feature type="domain" description="PEGA" evidence="2">
    <location>
        <begin position="169"/>
        <end position="231"/>
    </location>
</feature>
<feature type="domain" description="PEGA" evidence="2">
    <location>
        <begin position="305"/>
        <end position="373"/>
    </location>
</feature>
<evidence type="ECO:0000313" key="3">
    <source>
        <dbReference type="EMBL" id="AIU69351.1"/>
    </source>
</evidence>
<dbReference type="EMBL" id="CP008887">
    <property type="protein sequence ID" value="AIU69351.1"/>
    <property type="molecule type" value="Genomic_DNA"/>
</dbReference>
<dbReference type="RefSeq" id="WP_050002331.1">
    <property type="nucleotide sequence ID" value="NZ_CP008887.1"/>
</dbReference>
<dbReference type="PANTHER" id="PTHR36194:SF1">
    <property type="entry name" value="S-LAYER-LIKE PROTEIN"/>
    <property type="match status" value="1"/>
</dbReference>
<feature type="domain" description="PEGA" evidence="2">
    <location>
        <begin position="235"/>
        <end position="303"/>
    </location>
</feature>
<feature type="domain" description="PEGA" evidence="2">
    <location>
        <begin position="376"/>
        <end position="443"/>
    </location>
</feature>
<dbReference type="KEGG" id="teu:TEU_02765"/>
<dbReference type="InterPro" id="IPR013229">
    <property type="entry name" value="PEGA"/>
</dbReference>
<evidence type="ECO:0000259" key="2">
    <source>
        <dbReference type="Pfam" id="PF08308"/>
    </source>
</evidence>
<sequence>MGIKVTERTVVKVQCTISRPKYISRKAREIPVRIQINDVAVEWEMYVNDERIKTSTAHLNIGGYEELHIATFKILAGGEIYALLEEPILKFRAGSREYSIQSSETTIYIPAPYTTDSITTVKLYPEFKMKEGFKLIVDYVFGSKTFQWDIREVSFDAGYSIDFQVGLLSTVTINTVPTNADVSIDGEYMGKSPVTVEITPGNHIVEVTKEHYLPVQKEITVSGSTTITIRLQPDWGLVNVYSEPSGADVYIDGQLVGTTPLKEFNLTIGTHEVRIVKEDYQEYVTQVEISPGSTKSITATLKPNWGTVQVRSEPSEAQVYVDNELVGTTPINDLKLKAGVHNIKIVKDGYKEFTKQVDVRPGATVLVEAKLEPEFGVLTIQTSPQGANVYIDNRYAGSAPITVELEPGTHEIRVVMEGYEEYIKQINIQPGVQNEIVVTLTKVNTQSREPASSSENTKEESTTTESNKEKVAYTSQQTENPKESGLGICGPGLFVMLALSVLGAKKIKRQ</sequence>
<name>A0A097QSA0_9EURY</name>
<dbReference type="AlphaFoldDB" id="A0A097QSA0"/>
<dbReference type="HOGENOM" id="CLU_533848_0_0_2"/>
<evidence type="ECO:0000313" key="4">
    <source>
        <dbReference type="Proteomes" id="UP000029980"/>
    </source>
</evidence>
<organism evidence="3 4">
    <name type="scientific">Thermococcus eurythermalis</name>
    <dbReference type="NCBI Taxonomy" id="1505907"/>
    <lineage>
        <taxon>Archaea</taxon>
        <taxon>Methanobacteriati</taxon>
        <taxon>Methanobacteriota</taxon>
        <taxon>Thermococci</taxon>
        <taxon>Thermococcales</taxon>
        <taxon>Thermococcaceae</taxon>
        <taxon>Thermococcus</taxon>
    </lineage>
</organism>
<dbReference type="OrthoDB" id="94332at2157"/>
<feature type="region of interest" description="Disordered" evidence="1">
    <location>
        <begin position="444"/>
        <end position="484"/>
    </location>
</feature>
<dbReference type="STRING" id="1505907.TEU_02765"/>
<feature type="compositionally biased region" description="Basic and acidic residues" evidence="1">
    <location>
        <begin position="456"/>
        <end position="471"/>
    </location>
</feature>
<dbReference type="GeneID" id="25152355"/>
<dbReference type="PANTHER" id="PTHR36194">
    <property type="entry name" value="S-LAYER-LIKE PROTEIN"/>
    <property type="match status" value="1"/>
</dbReference>
<proteinExistence type="predicted"/>
<evidence type="ECO:0000256" key="1">
    <source>
        <dbReference type="SAM" id="MobiDB-lite"/>
    </source>
</evidence>
<gene>
    <name evidence="3" type="ORF">TEU_02765</name>
</gene>